<evidence type="ECO:0000256" key="1">
    <source>
        <dbReference type="ARBA" id="ARBA00000452"/>
    </source>
</evidence>
<dbReference type="OrthoDB" id="1696280at2759"/>
<reference evidence="4 5" key="1">
    <citation type="journal article" date="2013" name="Curr. Biol.">
        <title>Shared signatures of parasitism and phylogenomics unite Cryptomycota and microsporidia.</title>
        <authorList>
            <person name="James T.Y."/>
            <person name="Pelin A."/>
            <person name="Bonen L."/>
            <person name="Ahrendt S."/>
            <person name="Sain D."/>
            <person name="Corradi N."/>
            <person name="Stajich J.E."/>
        </authorList>
    </citation>
    <scope>NUCLEOTIDE SEQUENCE [LARGE SCALE GENOMIC DNA]</scope>
    <source>
        <strain evidence="4 5">CSF55</strain>
    </source>
</reference>
<dbReference type="PANTHER" id="PTHR11941">
    <property type="entry name" value="ENOYL-COA HYDRATASE-RELATED"/>
    <property type="match status" value="1"/>
</dbReference>
<dbReference type="AlphaFoldDB" id="A0A075AXT9"/>
<dbReference type="Proteomes" id="UP000030755">
    <property type="component" value="Unassembled WGS sequence"/>
</dbReference>
<evidence type="ECO:0000313" key="4">
    <source>
        <dbReference type="EMBL" id="EPZ35085.1"/>
    </source>
</evidence>
<evidence type="ECO:0000313" key="5">
    <source>
        <dbReference type="Proteomes" id="UP000030755"/>
    </source>
</evidence>
<dbReference type="EMBL" id="KE560881">
    <property type="protein sequence ID" value="EPZ35085.1"/>
    <property type="molecule type" value="Genomic_DNA"/>
</dbReference>
<dbReference type="HOGENOM" id="CLU_400173_0_0_1"/>
<sequence length="688" mass="78431">MKVNFPSSGDAYLRLEKREEIFILHLCNSDNRFNRISAKAWNDALDLVEKHSSKNPRTALITINENGKIFSNGLDLFSLIETNDSTFIGEQYLPLLYRFLVFPVPTIAVIRGHAFAGGCLIALAHDYRIMKKERGFMCMNEVELPSPLSLLMSSVIRLKFNGTKEWRECALRAKRYNAEEGVRHGIVDIATSDDDVLKEAIKMAKDLMNLAEKSGKVYGLLKQSLYSEAREALNKEKGLVFNMANTQQLILVIDAKNRPNKRRSLGLMQGKMILVLEDRLEISNESYIESLDHTIRYLRKYADLALNIKILSIISTDITEIPFDLFPLLPNLTKLVIEKSAIQSLQLQRWPQWIAKQLTKLHIYDSEISSLTNELVSLFENLTELSLIGNKISGHVEIESQTLLFLNLSGNSIETLKLQSNSLKALAAESNRLKSLDCNTKELIALSLKDNHLSNGSLDCFKNCHSLSFVDLEKNLFTDIDKFLLLMDDLSTLNMRSNPVTFIPGEVIFQATFLNIKVDHRDFAKDKVAMRKFDLVPSLKEISYLQLNLNVNQVKYIPETAINMECTDCSLCASKCVFEESVNKLYEVADDCYFPIRFSLCSHCKRWLTLNSQSNGCATENPILNSLLFQRMTNNGRINSIGKLLFMKSALKWLLGDNPVMKIEEYEELTLQHYRPIFDEFLLPNLDD</sequence>
<keyword evidence="3" id="KW-0443">Lipid metabolism</keyword>
<dbReference type="CDD" id="cd06558">
    <property type="entry name" value="crotonase-like"/>
    <property type="match status" value="1"/>
</dbReference>
<dbReference type="PANTHER" id="PTHR11941:SF75">
    <property type="entry name" value="ENOYL-COA HYDRATASE_ISOMERASE FAMILY PROTEIN"/>
    <property type="match status" value="1"/>
</dbReference>
<dbReference type="GO" id="GO:0004165">
    <property type="term" value="F:delta(3)-delta(2)-enoyl-CoA isomerase activity"/>
    <property type="evidence" value="ECO:0007669"/>
    <property type="project" value="UniProtKB-EC"/>
</dbReference>
<comment type="catalytic activity">
    <reaction evidence="2">
        <text>a (3E)-enoyl-CoA = a 4-saturated (2E)-enoyl-CoA</text>
        <dbReference type="Rhea" id="RHEA:45228"/>
        <dbReference type="ChEBI" id="CHEBI:58521"/>
        <dbReference type="ChEBI" id="CHEBI:85097"/>
        <dbReference type="EC" id="5.3.3.8"/>
    </reaction>
</comment>
<dbReference type="Gene3D" id="3.90.226.10">
    <property type="entry name" value="2-enoyl-CoA Hydratase, Chain A, domain 1"/>
    <property type="match status" value="1"/>
</dbReference>
<dbReference type="STRING" id="988480.A0A075AXT9"/>
<dbReference type="InterPro" id="IPR001753">
    <property type="entry name" value="Enoyl-CoA_hydra/iso"/>
</dbReference>
<gene>
    <name evidence="4" type="ORF">O9G_004832</name>
</gene>
<accession>A0A075AXT9</accession>
<dbReference type="GO" id="GO:0005777">
    <property type="term" value="C:peroxisome"/>
    <property type="evidence" value="ECO:0007669"/>
    <property type="project" value="TreeGrafter"/>
</dbReference>
<dbReference type="InterPro" id="IPR029045">
    <property type="entry name" value="ClpP/crotonase-like_dom_sf"/>
</dbReference>
<dbReference type="GO" id="GO:0006635">
    <property type="term" value="P:fatty acid beta-oxidation"/>
    <property type="evidence" value="ECO:0007669"/>
    <property type="project" value="TreeGrafter"/>
</dbReference>
<name>A0A075AXT9_ROZAC</name>
<keyword evidence="5" id="KW-1185">Reference proteome</keyword>
<proteinExistence type="predicted"/>
<organism evidence="4 5">
    <name type="scientific">Rozella allomycis (strain CSF55)</name>
    <dbReference type="NCBI Taxonomy" id="988480"/>
    <lineage>
        <taxon>Eukaryota</taxon>
        <taxon>Fungi</taxon>
        <taxon>Fungi incertae sedis</taxon>
        <taxon>Cryptomycota</taxon>
        <taxon>Cryptomycota incertae sedis</taxon>
        <taxon>Rozella</taxon>
    </lineage>
</organism>
<evidence type="ECO:0000256" key="3">
    <source>
        <dbReference type="ARBA" id="ARBA00023098"/>
    </source>
</evidence>
<dbReference type="InterPro" id="IPR032675">
    <property type="entry name" value="LRR_dom_sf"/>
</dbReference>
<dbReference type="SUPFAM" id="SSF52096">
    <property type="entry name" value="ClpP/crotonase"/>
    <property type="match status" value="1"/>
</dbReference>
<dbReference type="Gene3D" id="3.80.10.10">
    <property type="entry name" value="Ribonuclease Inhibitor"/>
    <property type="match status" value="2"/>
</dbReference>
<evidence type="ECO:0000256" key="2">
    <source>
        <dbReference type="ARBA" id="ARBA00000765"/>
    </source>
</evidence>
<dbReference type="FunFam" id="3.90.226.10:FF:000049">
    <property type="entry name" value="Enoyl-CoA delta isomerase 3"/>
    <property type="match status" value="1"/>
</dbReference>
<comment type="catalytic activity">
    <reaction evidence="1">
        <text>a (3Z)-enoyl-CoA = a 4-saturated (2E)-enoyl-CoA</text>
        <dbReference type="Rhea" id="RHEA:45900"/>
        <dbReference type="ChEBI" id="CHEBI:85097"/>
        <dbReference type="ChEBI" id="CHEBI:85489"/>
        <dbReference type="EC" id="5.3.3.8"/>
    </reaction>
</comment>
<dbReference type="SUPFAM" id="SSF52058">
    <property type="entry name" value="L domain-like"/>
    <property type="match status" value="1"/>
</dbReference>
<protein>
    <submittedName>
        <fullName evidence="4">Crotonase superfamily domain-containing protein</fullName>
    </submittedName>
</protein>
<dbReference type="Pfam" id="PF00378">
    <property type="entry name" value="ECH_1"/>
    <property type="match status" value="1"/>
</dbReference>